<dbReference type="RefSeq" id="WP_014680451.1">
    <property type="nucleotide sequence ID" value="NC_017770.1"/>
</dbReference>
<evidence type="ECO:0000256" key="1">
    <source>
        <dbReference type="SAM" id="SignalP"/>
    </source>
</evidence>
<evidence type="ECO:0000313" key="2">
    <source>
        <dbReference type="EMBL" id="AFD07224.1"/>
    </source>
</evidence>
<dbReference type="EMBL" id="CP003349">
    <property type="protein sequence ID" value="AFD07224.1"/>
    <property type="molecule type" value="Genomic_DNA"/>
</dbReference>
<dbReference type="Proteomes" id="UP000007590">
    <property type="component" value="Chromosome"/>
</dbReference>
<gene>
    <name evidence="2" type="ordered locus">Solca_2173</name>
</gene>
<keyword evidence="3" id="KW-1185">Reference proteome</keyword>
<dbReference type="OrthoDB" id="700627at2"/>
<organism evidence="2 3">
    <name type="scientific">Solitalea canadensis (strain ATCC 29591 / DSM 3403 / JCM 21819 / LMG 8368 / NBRC 15130 / NCIMB 12057 / USAM 9D)</name>
    <name type="common">Flexibacter canadensis</name>
    <dbReference type="NCBI Taxonomy" id="929556"/>
    <lineage>
        <taxon>Bacteria</taxon>
        <taxon>Pseudomonadati</taxon>
        <taxon>Bacteroidota</taxon>
        <taxon>Sphingobacteriia</taxon>
        <taxon>Sphingobacteriales</taxon>
        <taxon>Sphingobacteriaceae</taxon>
        <taxon>Solitalea</taxon>
    </lineage>
</organism>
<dbReference type="STRING" id="929556.Solca_2173"/>
<sequence>MKQIISTIRLLVVMVLSSSMFMACNKEEELIKAVSIEVWGYNVGDTELEVSVDTVVYRNFRIQPNKPVSFGKVYKYPSNSLQALLKIKDITSGKAVFQQHLSLGGEDLELFFPLVLINQQPLTINSPVADPSTNKLGFYIHYPQSSDALDIYLKNESGQMVYIAKSVKPSTWTYVDYILENGFKEAGKNYTLHFTKTGTTDSWAFQDNEWMSQVYENSLYFPKGDQKGLVRTYFVTPGSNQLEAMRLFKRPK</sequence>
<dbReference type="PROSITE" id="PS51257">
    <property type="entry name" value="PROKAR_LIPOPROTEIN"/>
    <property type="match status" value="1"/>
</dbReference>
<dbReference type="KEGG" id="scn:Solca_2173"/>
<feature type="chain" id="PRO_5003613416" description="DUF4843 domain-containing protein" evidence="1">
    <location>
        <begin position="23"/>
        <end position="252"/>
    </location>
</feature>
<dbReference type="HOGENOM" id="CLU_1102227_0_0_10"/>
<evidence type="ECO:0000313" key="3">
    <source>
        <dbReference type="Proteomes" id="UP000007590"/>
    </source>
</evidence>
<dbReference type="AlphaFoldDB" id="H8KUB2"/>
<accession>H8KUB2</accession>
<dbReference type="eggNOG" id="ENOG503407U">
    <property type="taxonomic scope" value="Bacteria"/>
</dbReference>
<evidence type="ECO:0008006" key="4">
    <source>
        <dbReference type="Google" id="ProtNLM"/>
    </source>
</evidence>
<feature type="signal peptide" evidence="1">
    <location>
        <begin position="1"/>
        <end position="22"/>
    </location>
</feature>
<reference evidence="2" key="1">
    <citation type="submission" date="2012-02" db="EMBL/GenBank/DDBJ databases">
        <title>The complete genome of Solitalea canadensis DSM 3403.</title>
        <authorList>
            <consortium name="US DOE Joint Genome Institute (JGI-PGF)"/>
            <person name="Lucas S."/>
            <person name="Copeland A."/>
            <person name="Lapidus A."/>
            <person name="Glavina del Rio T."/>
            <person name="Dalin E."/>
            <person name="Tice H."/>
            <person name="Bruce D."/>
            <person name="Goodwin L."/>
            <person name="Pitluck S."/>
            <person name="Peters L."/>
            <person name="Ovchinnikova G."/>
            <person name="Lu M."/>
            <person name="Kyrpides N."/>
            <person name="Mavromatis K."/>
            <person name="Ivanova N."/>
            <person name="Brettin T."/>
            <person name="Detter J.C."/>
            <person name="Han C."/>
            <person name="Larimer F."/>
            <person name="Land M."/>
            <person name="Hauser L."/>
            <person name="Markowitz V."/>
            <person name="Cheng J.-F."/>
            <person name="Hugenholtz P."/>
            <person name="Woyke T."/>
            <person name="Wu D."/>
            <person name="Spring S."/>
            <person name="Schroeder M."/>
            <person name="Kopitz M."/>
            <person name="Brambilla E."/>
            <person name="Klenk H.-P."/>
            <person name="Eisen J.A."/>
        </authorList>
    </citation>
    <scope>NUCLEOTIDE SEQUENCE</scope>
    <source>
        <strain evidence="2">DSM 3403</strain>
    </source>
</reference>
<keyword evidence="1" id="KW-0732">Signal</keyword>
<protein>
    <recommendedName>
        <fullName evidence="4">DUF4843 domain-containing protein</fullName>
    </recommendedName>
</protein>
<name>H8KUB2_SOLCM</name>
<proteinExistence type="predicted"/>